<sequence length="572" mass="66155">MLLMLIPMSFMALNTSVSISTLENALSQNIFFPVVYLAVGLSSLIMFIIMFLKKSKDYVRMVLFLLIIIGFIYSFDIIKISFYSLFANTTALSSLMNGKDETTILAKSISQLSIIFLSGMLGSFLLIEQYKKEYIQKENKDRILGLLIGTSLLLSVFFFLRSYYLFVSLYSKVDFNNILSYQIKRLQYIGILTQSSRVFFMIAFVLMIIYEGISLREKKEKPILIFGLLMIILMIFSFTFLTRLNNIHSFSVDITKIKAEYLIQKYDYLYSLLNVSTGYNTLISQSGLFFTNGLLAMIMISLHIPYFEEELFTKDLLKWVPRFIGIVLAVVVIISSISYFKHATTYTDVDLVKNISFSYEGDSGEAKIVKFKSNLTSNDDNVKSFLSTVTYNYKEMTSLSNGDRITIKAQYSKEKAKELRVNVLNDERTFTVSGLVYRFDSSSKIPSEIKTAMKNDATASFESYYNNQVRHDPSAYNYSLSKMYFAKDQISKDDKAIIVFKIEHSYTSFYFIPRKETYYLYTYASHIKSDYLKKKPSFVVSSNKLQTQLFYQDDIKSLVQNEFRNYSLEEFS</sequence>
<name>A0A0R2H744_9FIRM</name>
<accession>A0A0R2H744</accession>
<dbReference type="AlphaFoldDB" id="A0A0R2H744"/>
<proteinExistence type="predicted"/>
<feature type="transmembrane region" description="Helical" evidence="1">
    <location>
        <begin position="34"/>
        <end position="52"/>
    </location>
</feature>
<feature type="transmembrane region" description="Helical" evidence="1">
    <location>
        <begin position="143"/>
        <end position="166"/>
    </location>
</feature>
<dbReference type="PATRIC" id="fig|1410657.5.peg.2045"/>
<dbReference type="EMBL" id="JQBL01000075">
    <property type="protein sequence ID" value="KRN45428.1"/>
    <property type="molecule type" value="Genomic_DNA"/>
</dbReference>
<feature type="transmembrane region" description="Helical" evidence="1">
    <location>
        <begin position="186"/>
        <end position="210"/>
    </location>
</feature>
<dbReference type="Proteomes" id="UP000051841">
    <property type="component" value="Unassembled WGS sequence"/>
</dbReference>
<protein>
    <submittedName>
        <fullName evidence="2">Uncharacterized protein</fullName>
    </submittedName>
</protein>
<evidence type="ECO:0000313" key="2">
    <source>
        <dbReference type="EMBL" id="KRN45428.1"/>
    </source>
</evidence>
<keyword evidence="1" id="KW-0472">Membrane</keyword>
<feature type="transmembrane region" description="Helical" evidence="1">
    <location>
        <begin position="222"/>
        <end position="241"/>
    </location>
</feature>
<evidence type="ECO:0000313" key="3">
    <source>
        <dbReference type="Proteomes" id="UP000051841"/>
    </source>
</evidence>
<reference evidence="2 3" key="1">
    <citation type="journal article" date="2015" name="Genome Announc.">
        <title>Expanding the biotechnology potential of lactobacilli through comparative genomics of 213 strains and associated genera.</title>
        <authorList>
            <person name="Sun Z."/>
            <person name="Harris H.M."/>
            <person name="McCann A."/>
            <person name="Guo C."/>
            <person name="Argimon S."/>
            <person name="Zhang W."/>
            <person name="Yang X."/>
            <person name="Jeffery I.B."/>
            <person name="Cooney J.C."/>
            <person name="Kagawa T.F."/>
            <person name="Liu W."/>
            <person name="Song Y."/>
            <person name="Salvetti E."/>
            <person name="Wrobel A."/>
            <person name="Rasinkangas P."/>
            <person name="Parkhill J."/>
            <person name="Rea M.C."/>
            <person name="O'Sullivan O."/>
            <person name="Ritari J."/>
            <person name="Douillard F.P."/>
            <person name="Paul Ross R."/>
            <person name="Yang R."/>
            <person name="Briner A.E."/>
            <person name="Felis G.E."/>
            <person name="de Vos W.M."/>
            <person name="Barrangou R."/>
            <person name="Klaenhammer T.R."/>
            <person name="Caufield P.W."/>
            <person name="Cui Y."/>
            <person name="Zhang H."/>
            <person name="O'Toole P.W."/>
        </authorList>
    </citation>
    <scope>NUCLEOTIDE SEQUENCE [LARGE SCALE GENOMIC DNA]</scope>
    <source>
        <strain evidence="2 3">DSM 20405</strain>
    </source>
</reference>
<evidence type="ECO:0000256" key="1">
    <source>
        <dbReference type="SAM" id="Phobius"/>
    </source>
</evidence>
<comment type="caution">
    <text evidence="2">The sequence shown here is derived from an EMBL/GenBank/DDBJ whole genome shotgun (WGS) entry which is preliminary data.</text>
</comment>
<feature type="transmembrane region" description="Helical" evidence="1">
    <location>
        <begin position="64"/>
        <end position="84"/>
    </location>
</feature>
<feature type="transmembrane region" description="Helical" evidence="1">
    <location>
        <begin position="288"/>
        <end position="307"/>
    </location>
</feature>
<gene>
    <name evidence="2" type="ORF">IV49_GL001981</name>
</gene>
<keyword evidence="1" id="KW-1133">Transmembrane helix</keyword>
<keyword evidence="1" id="KW-0812">Transmembrane</keyword>
<keyword evidence="3" id="KW-1185">Reference proteome</keyword>
<feature type="transmembrane region" description="Helical" evidence="1">
    <location>
        <begin position="319"/>
        <end position="340"/>
    </location>
</feature>
<organism evidence="2 3">
    <name type="scientific">Kandleria vitulina DSM 20405</name>
    <dbReference type="NCBI Taxonomy" id="1410657"/>
    <lineage>
        <taxon>Bacteria</taxon>
        <taxon>Bacillati</taxon>
        <taxon>Bacillota</taxon>
        <taxon>Erysipelotrichia</taxon>
        <taxon>Erysipelotrichales</taxon>
        <taxon>Coprobacillaceae</taxon>
        <taxon>Kandleria</taxon>
    </lineage>
</organism>
<feature type="transmembrane region" description="Helical" evidence="1">
    <location>
        <begin position="104"/>
        <end position="127"/>
    </location>
</feature>